<organism evidence="1 2">
    <name type="scientific">Tanacetum coccineum</name>
    <dbReference type="NCBI Taxonomy" id="301880"/>
    <lineage>
        <taxon>Eukaryota</taxon>
        <taxon>Viridiplantae</taxon>
        <taxon>Streptophyta</taxon>
        <taxon>Embryophyta</taxon>
        <taxon>Tracheophyta</taxon>
        <taxon>Spermatophyta</taxon>
        <taxon>Magnoliopsida</taxon>
        <taxon>eudicotyledons</taxon>
        <taxon>Gunneridae</taxon>
        <taxon>Pentapetalae</taxon>
        <taxon>asterids</taxon>
        <taxon>campanulids</taxon>
        <taxon>Asterales</taxon>
        <taxon>Asteraceae</taxon>
        <taxon>Asteroideae</taxon>
        <taxon>Anthemideae</taxon>
        <taxon>Anthemidinae</taxon>
        <taxon>Tanacetum</taxon>
    </lineage>
</organism>
<comment type="caution">
    <text evidence="1">The sequence shown here is derived from an EMBL/GenBank/DDBJ whole genome shotgun (WGS) entry which is preliminary data.</text>
</comment>
<keyword evidence="2" id="KW-1185">Reference proteome</keyword>
<evidence type="ECO:0000313" key="1">
    <source>
        <dbReference type="EMBL" id="GJT98397.1"/>
    </source>
</evidence>
<evidence type="ECO:0000313" key="2">
    <source>
        <dbReference type="Proteomes" id="UP001151760"/>
    </source>
</evidence>
<proteinExistence type="predicted"/>
<reference evidence="1" key="1">
    <citation type="journal article" date="2022" name="Int. J. Mol. Sci.">
        <title>Draft Genome of Tanacetum Coccineum: Genomic Comparison of Closely Related Tanacetum-Family Plants.</title>
        <authorList>
            <person name="Yamashiro T."/>
            <person name="Shiraishi A."/>
            <person name="Nakayama K."/>
            <person name="Satake H."/>
        </authorList>
    </citation>
    <scope>NUCLEOTIDE SEQUENCE</scope>
</reference>
<gene>
    <name evidence="1" type="ORF">Tco_1093915</name>
</gene>
<accession>A0ABQ5IG65</accession>
<reference evidence="1" key="2">
    <citation type="submission" date="2022-01" db="EMBL/GenBank/DDBJ databases">
        <authorList>
            <person name="Yamashiro T."/>
            <person name="Shiraishi A."/>
            <person name="Satake H."/>
            <person name="Nakayama K."/>
        </authorList>
    </citation>
    <scope>NUCLEOTIDE SEQUENCE</scope>
</reference>
<name>A0ABQ5IG65_9ASTR</name>
<dbReference type="Proteomes" id="UP001151760">
    <property type="component" value="Unassembled WGS sequence"/>
</dbReference>
<sequence length="203" mass="23240">MESSFSNSEERDATNDTQRKTIALQMHGLIYFGEEHNTLRLKMVHNIDQLQKKLDRRPIYDEEPIAEVQMTVEINVFAIGQQHAEQPEFTNEGEFDQNAEQCHNIRPLLASSVVKPHHVIAYSKSRNSSKNILRFSSNDMVHNHYLEEDITNPYECKQTLDLSAGTSINVQKEQTLDLRAGPSINRDGIKALIIENLIAGRPW</sequence>
<dbReference type="EMBL" id="BQNB010020671">
    <property type="protein sequence ID" value="GJT98397.1"/>
    <property type="molecule type" value="Genomic_DNA"/>
</dbReference>
<protein>
    <submittedName>
        <fullName evidence="1">Uncharacterized protein</fullName>
    </submittedName>
</protein>